<feature type="region of interest" description="Disordered" evidence="1">
    <location>
        <begin position="1351"/>
        <end position="1372"/>
    </location>
</feature>
<feature type="region of interest" description="Disordered" evidence="1">
    <location>
        <begin position="404"/>
        <end position="506"/>
    </location>
</feature>
<evidence type="ECO:0000313" key="4">
    <source>
        <dbReference type="Proteomes" id="UP001141327"/>
    </source>
</evidence>
<protein>
    <submittedName>
        <fullName evidence="3">Proteasome activator subunit 4</fullName>
    </submittedName>
</protein>
<dbReference type="PANTHER" id="PTHR32170">
    <property type="entry name" value="PROTEASOME ACTIVATOR COMPLEX SUBUNIT 4"/>
    <property type="match status" value="1"/>
</dbReference>
<feature type="compositionally biased region" description="Low complexity" evidence="1">
    <location>
        <begin position="455"/>
        <end position="470"/>
    </location>
</feature>
<reference evidence="3" key="1">
    <citation type="journal article" date="2022" name="bioRxiv">
        <title>Genomics of Preaxostyla Flagellates Illuminates Evolutionary Transitions and the Path Towards Mitochondrial Loss.</title>
        <authorList>
            <person name="Novak L.V.F."/>
            <person name="Treitli S.C."/>
            <person name="Pyrih J."/>
            <person name="Halakuc P."/>
            <person name="Pipaliya S.V."/>
            <person name="Vacek V."/>
            <person name="Brzon O."/>
            <person name="Soukal P."/>
            <person name="Eme L."/>
            <person name="Dacks J.B."/>
            <person name="Karnkowska A."/>
            <person name="Elias M."/>
            <person name="Hampl V."/>
        </authorList>
    </citation>
    <scope>NUCLEOTIDE SEQUENCE</scope>
    <source>
        <strain evidence="3">RCP-MX</strain>
    </source>
</reference>
<gene>
    <name evidence="3" type="ORF">PAPYR_5487</name>
</gene>
<keyword evidence="3" id="KW-0647">Proteasome</keyword>
<feature type="region of interest" description="Disordered" evidence="1">
    <location>
        <begin position="225"/>
        <end position="265"/>
    </location>
</feature>
<dbReference type="Proteomes" id="UP001141327">
    <property type="component" value="Unassembled WGS sequence"/>
</dbReference>
<feature type="compositionally biased region" description="Low complexity" evidence="1">
    <location>
        <begin position="688"/>
        <end position="713"/>
    </location>
</feature>
<name>A0ABQ8UJY1_9EUKA</name>
<dbReference type="PANTHER" id="PTHR32170:SF3">
    <property type="entry name" value="PROTEASOME ACTIVATOR COMPLEX SUBUNIT 4"/>
    <property type="match status" value="1"/>
</dbReference>
<sequence length="1500" mass="160581">MRPSPCHLQAVSRAGAAVLPYGEAITYLIRRALHHSSIKVVKTGAKVLRQLLRGLTQVYPAELRSHPPTLWNDPVFQGSHFHFWGQRYQKVPPPASKFGAPPSAESLPLDPTWHKPSPPELAFASRLYAHFYFHALRAVGRFVAANRPAAAEAAGGPKPTGGDAKAAPEVPPATCAPSAPSASSPPSGATPSPTDVTALPPRPRAALLGALVLIKNLARGAGALVPPLGTTAPGDVSRCPGPTDPPLSRTSKPALRPNPALHHPKRLPFTSHTPALHHPKPCLSHPKRLPFTSHTPALHIPNPECLSLSPNPASLSSLSVWIRSRPAPCPSVWSRNSSHHTRRHPTAPATATAATTPSAGEPRLMAVMTHLPATQLEALARTEGPGQTFESGVGAFNESAEGLEEMEDAGEGEGEEDDEEEEDEEDEDAELSEDERQQPQQPQPAVTTAEKTEGAPRATGGAAGTKAPTPLSLNSQHSSLVTNTQSVSHAPAFLPGPPDVQPSMRVRSPGLRDLHALTRRGARALHELAAVLLARFPDDVAAQKLLVQAVGLFFDLTLSLSTHSSHSISVMPALPGRGLPVLRPGAHRRAIQSQVKDFHSLRGFIRDPVGKAHQCRPLLIMRQFIMSQVWMRKARPAVRAQTASHRLLLDDLLGLSTSAYVKIRRASQIALTRCLSVDGSRARDGVLPGAADPAGAARGSSGAADAALQAQHAPPDDRPDPLPALCGPPAGPHQPRVQQSGQQLLNSLIVNSHLMPLQRLSRHLVAAEQTQAGLVNPRPPRGTAPHCRGKTRRYWDRRNEALRVQYNDLAGYVFKNIAPKSHRGLDEATPPPTPTGISRPGSAEPETVPSSAAPAATIPGLPAAVAQAILGGTPPPTPAATPTPQGGEGGEALLPYHWRYQPPPSLPMRPLARFLSTLAPPIPHAFHLRSTSSSPWGVSRYVTIPSLCALAPPLARPPHAQLTFQNMAMLLVRPRPLPTLDMMTILLQNCASELPYSRSSSFRTFGELVAVVREKAPKWTLPTHGWRPLTSGDMARMVEANRMPLVPPPTSSPHQLNTQWAAQSFVDRNVLGWNGFPMPHFFLHPGPHCEMAPPAGSPGVDDERATSEAVQRAREHLYGEEARMAVTAPSLPASALGTTMGSLPASNTLTQAQPSHQAAHAAALASHLRMAPYRARLYEILAAQPDLLSRIFRFEAEVQRSSWNLTDSLFFKSLFQLGGLPIYELCKPHVVALVARAEDLNAQFTVAEFISGLCRATKGWPYTDIVRLWANEDTLVPGTPDLWNPEAPAPAPVHGLGFRALLDGLFRRSASNTLVIYAAAVNMGVFDLDPRRLQWMADLLLNPLLGTPTPVSSPVTASTSPAASPVGSPTALPALEPPATTPTAPALSVAFAGHPKAAAGVGVTAGPGTEHRRMTLLMPLVRECSWRGLFYGRLLAGRLLWFVVVVAGGDCGGSFKPSGAWAVAVMRMVWRAVETIMVKERKVNEKMCSMQGSNLRPLPY</sequence>
<dbReference type="GO" id="GO:0000502">
    <property type="term" value="C:proteasome complex"/>
    <property type="evidence" value="ECO:0007669"/>
    <property type="project" value="UniProtKB-KW"/>
</dbReference>
<feature type="compositionally biased region" description="Low complexity" evidence="1">
    <location>
        <begin position="172"/>
        <end position="194"/>
    </location>
</feature>
<feature type="region of interest" description="Disordered" evidence="1">
    <location>
        <begin position="868"/>
        <end position="896"/>
    </location>
</feature>
<dbReference type="InterPro" id="IPR035309">
    <property type="entry name" value="PSME4"/>
</dbReference>
<dbReference type="Pfam" id="PF16507">
    <property type="entry name" value="HEAT_PSME4_mid"/>
    <property type="match status" value="1"/>
</dbReference>
<feature type="region of interest" description="Disordered" evidence="1">
    <location>
        <begin position="151"/>
        <end position="200"/>
    </location>
</feature>
<dbReference type="EMBL" id="JAPMOS010000026">
    <property type="protein sequence ID" value="KAJ4458721.1"/>
    <property type="molecule type" value="Genomic_DNA"/>
</dbReference>
<feature type="compositionally biased region" description="Acidic residues" evidence="1">
    <location>
        <begin position="404"/>
        <end position="433"/>
    </location>
</feature>
<feature type="region of interest" description="Disordered" evidence="1">
    <location>
        <begin position="332"/>
        <end position="359"/>
    </location>
</feature>
<feature type="region of interest" description="Disordered" evidence="1">
    <location>
        <begin position="822"/>
        <end position="856"/>
    </location>
</feature>
<organism evidence="3 4">
    <name type="scientific">Paratrimastix pyriformis</name>
    <dbReference type="NCBI Taxonomy" id="342808"/>
    <lineage>
        <taxon>Eukaryota</taxon>
        <taxon>Metamonada</taxon>
        <taxon>Preaxostyla</taxon>
        <taxon>Paratrimastigidae</taxon>
        <taxon>Paratrimastix</taxon>
    </lineage>
</organism>
<accession>A0ABQ8UJY1</accession>
<dbReference type="InterPro" id="IPR032430">
    <property type="entry name" value="Blm10_mid"/>
</dbReference>
<feature type="compositionally biased region" description="Polar residues" evidence="1">
    <location>
        <begin position="471"/>
        <end position="488"/>
    </location>
</feature>
<feature type="region of interest" description="Disordered" evidence="1">
    <location>
        <begin position="686"/>
        <end position="739"/>
    </location>
</feature>
<evidence type="ECO:0000313" key="3">
    <source>
        <dbReference type="EMBL" id="KAJ4458721.1"/>
    </source>
</evidence>
<proteinExistence type="predicted"/>
<feature type="compositionally biased region" description="Low complexity" evidence="1">
    <location>
        <begin position="151"/>
        <end position="162"/>
    </location>
</feature>
<keyword evidence="4" id="KW-1185">Reference proteome</keyword>
<evidence type="ECO:0000256" key="1">
    <source>
        <dbReference type="SAM" id="MobiDB-lite"/>
    </source>
</evidence>
<comment type="caution">
    <text evidence="3">The sequence shown here is derived from an EMBL/GenBank/DDBJ whole genome shotgun (WGS) entry which is preliminary data.</text>
</comment>
<feature type="compositionally biased region" description="Low complexity" evidence="1">
    <location>
        <begin position="346"/>
        <end position="357"/>
    </location>
</feature>
<feature type="domain" description="Proteasome activator Blm10 middle HEAT repeats region" evidence="2">
    <location>
        <begin position="10"/>
        <end position="146"/>
    </location>
</feature>
<evidence type="ECO:0000259" key="2">
    <source>
        <dbReference type="Pfam" id="PF16507"/>
    </source>
</evidence>